<feature type="domain" description="Sulfatase N-terminal" evidence="4">
    <location>
        <begin position="9"/>
        <end position="363"/>
    </location>
</feature>
<dbReference type="InterPro" id="IPR000917">
    <property type="entry name" value="Sulfatase_N"/>
</dbReference>
<evidence type="ECO:0000256" key="3">
    <source>
        <dbReference type="ARBA" id="ARBA00022801"/>
    </source>
</evidence>
<keyword evidence="6" id="KW-1185">Reference proteome</keyword>
<organism evidence="5 6">
    <name type="scientific">Thalassobacterium sedimentorum</name>
    <dbReference type="NCBI Taxonomy" id="3041258"/>
    <lineage>
        <taxon>Bacteria</taxon>
        <taxon>Pseudomonadati</taxon>
        <taxon>Verrucomicrobiota</taxon>
        <taxon>Opitutia</taxon>
        <taxon>Puniceicoccales</taxon>
        <taxon>Coraliomargaritaceae</taxon>
        <taxon>Thalassobacterium</taxon>
    </lineage>
</organism>
<dbReference type="EMBL" id="JARXIC010000008">
    <property type="protein sequence ID" value="MDQ8194062.1"/>
    <property type="molecule type" value="Genomic_DNA"/>
</dbReference>
<name>A0ABU1AH77_9BACT</name>
<evidence type="ECO:0000256" key="1">
    <source>
        <dbReference type="ARBA" id="ARBA00008779"/>
    </source>
</evidence>
<protein>
    <submittedName>
        <fullName evidence="5">Sulfatase-like hydrolase/transferase</fullName>
    </submittedName>
</protein>
<evidence type="ECO:0000259" key="4">
    <source>
        <dbReference type="Pfam" id="PF00884"/>
    </source>
</evidence>
<gene>
    <name evidence="5" type="ORF">QEH59_06480</name>
</gene>
<dbReference type="InterPro" id="IPR017850">
    <property type="entry name" value="Alkaline_phosphatase_core_sf"/>
</dbReference>
<dbReference type="Proteomes" id="UP001243717">
    <property type="component" value="Unassembled WGS sequence"/>
</dbReference>
<dbReference type="Gene3D" id="3.40.720.10">
    <property type="entry name" value="Alkaline Phosphatase, subunit A"/>
    <property type="match status" value="1"/>
</dbReference>
<proteinExistence type="inferred from homology"/>
<comment type="caution">
    <text evidence="5">The sequence shown here is derived from an EMBL/GenBank/DDBJ whole genome shotgun (WGS) entry which is preliminary data.</text>
</comment>
<dbReference type="PANTHER" id="PTHR45953:SF1">
    <property type="entry name" value="IDURONATE 2-SULFATASE"/>
    <property type="match status" value="1"/>
</dbReference>
<accession>A0ABU1AH77</accession>
<evidence type="ECO:0000256" key="2">
    <source>
        <dbReference type="ARBA" id="ARBA00022723"/>
    </source>
</evidence>
<dbReference type="PANTHER" id="PTHR45953">
    <property type="entry name" value="IDURONATE 2-SULFATASE"/>
    <property type="match status" value="1"/>
</dbReference>
<evidence type="ECO:0000313" key="5">
    <source>
        <dbReference type="EMBL" id="MDQ8194062.1"/>
    </source>
</evidence>
<dbReference type="RefSeq" id="WP_308984545.1">
    <property type="nucleotide sequence ID" value="NZ_JARXIC010000008.1"/>
</dbReference>
<sequence>MIDQLMQKPDILLIITDQQRWDSITCADHGWGHTPNIDRLANEGVYFEQCYCAAPSCVPSRASFFNMQWPSKIGPMKNGDLWKTSWVQLFKDTGYRTLNVGKMHTQPFDAKCGFDQRFIVENKDRFNEPRFYDDYDKHLKQLGKTPPNRLTTPRAPDYTTNLGAFAWPLDKELHYDYYVAKTAKWLLDGLDDSPLFMQIGFPGPHTPYDPPAEYLNLIDESKIPFPPEYEPGDEILPLKQYRQIMIEGNHDGIMWNERPTSEQLRRLRKYYAANVAMIDEQIGEIIAKQEANGRLDNTIIIFTSDHGDSLGDHRQIEKWTMYDENIRVPAIIWAPGRLKEGQRSKQLIAQMDLVPMLFELAGVQLEDSGDAINAKSVLENKRPEREYVYAEHGGCTQLPDIECMTMIRNKEYKLVHYPNRDYGELYNLIEDPYELSNLWNSKSHASIRSNLERQTNSTT</sequence>
<keyword evidence="3" id="KW-0378">Hydrolase</keyword>
<dbReference type="InterPro" id="IPR024607">
    <property type="entry name" value="Sulfatase_CS"/>
</dbReference>
<dbReference type="Pfam" id="PF00884">
    <property type="entry name" value="Sulfatase"/>
    <property type="match status" value="1"/>
</dbReference>
<dbReference type="PROSITE" id="PS00149">
    <property type="entry name" value="SULFATASE_2"/>
    <property type="match status" value="1"/>
</dbReference>
<comment type="similarity">
    <text evidence="1">Belongs to the sulfatase family.</text>
</comment>
<dbReference type="SUPFAM" id="SSF53649">
    <property type="entry name" value="Alkaline phosphatase-like"/>
    <property type="match status" value="1"/>
</dbReference>
<evidence type="ECO:0000313" key="6">
    <source>
        <dbReference type="Proteomes" id="UP001243717"/>
    </source>
</evidence>
<reference evidence="5 6" key="1">
    <citation type="submission" date="2023-04" db="EMBL/GenBank/DDBJ databases">
        <title>A novel bacteria isolated from coastal sediment.</title>
        <authorList>
            <person name="Liu X.-J."/>
            <person name="Du Z.-J."/>
        </authorList>
    </citation>
    <scope>NUCLEOTIDE SEQUENCE [LARGE SCALE GENOMIC DNA]</scope>
    <source>
        <strain evidence="5 6">SDUM461004</strain>
    </source>
</reference>
<keyword evidence="2" id="KW-0479">Metal-binding</keyword>